<comment type="caution">
    <text evidence="2">The sequence shown here is derived from an EMBL/GenBank/DDBJ whole genome shotgun (WGS) entry which is preliminary data.</text>
</comment>
<accession>A0A8J3U9W5</accession>
<dbReference type="Proteomes" id="UP000622547">
    <property type="component" value="Unassembled WGS sequence"/>
</dbReference>
<reference evidence="2 3" key="1">
    <citation type="submission" date="2021-01" db="EMBL/GenBank/DDBJ databases">
        <title>Whole genome shotgun sequence of Planotetraspora phitsanulokensis NBRC 104273.</title>
        <authorList>
            <person name="Komaki H."/>
            <person name="Tamura T."/>
        </authorList>
    </citation>
    <scope>NUCLEOTIDE SEQUENCE [LARGE SCALE GENOMIC DNA]</scope>
    <source>
        <strain evidence="2 3">NBRC 104273</strain>
    </source>
</reference>
<sequence>MAVPYARAPRRVNPHLTDTLPSGGNFPALPYVSWNMTLFDAIDEEMRETRDRARRRERHARQRVTLIGQIDEVRALLAELERESAKEDRDVARLEHGGFASFIAGLTGGREDRLTRERAEAAAVRQRVDGQRVRLEWLTADLRIAEEGLVEQGSPHQELDLLLARKERMLVESGDPRGRELADVAARLAGVRADLREHEEAHQAGVAAGQAVGDLLRHLSGARGAATWDVLGGGGLADMMKRGHLLKADEAAWHAQRALDVFARELADVRVEAAPRLPEVDTRWFADAFFDNIVTDALKYQRIAQTATAVQQVAEWVHGMVNQLAARAGELTRQRDGLVGKREELLGP</sequence>
<evidence type="ECO:0000313" key="3">
    <source>
        <dbReference type="Proteomes" id="UP000622547"/>
    </source>
</evidence>
<gene>
    <name evidence="2" type="ORF">Pph01_36720</name>
</gene>
<dbReference type="EMBL" id="BOOP01000015">
    <property type="protein sequence ID" value="GII38669.1"/>
    <property type="molecule type" value="Genomic_DNA"/>
</dbReference>
<evidence type="ECO:0000313" key="2">
    <source>
        <dbReference type="EMBL" id="GII38669.1"/>
    </source>
</evidence>
<name>A0A8J3U9W5_9ACTN</name>
<organism evidence="2 3">
    <name type="scientific">Planotetraspora phitsanulokensis</name>
    <dbReference type="NCBI Taxonomy" id="575192"/>
    <lineage>
        <taxon>Bacteria</taxon>
        <taxon>Bacillati</taxon>
        <taxon>Actinomycetota</taxon>
        <taxon>Actinomycetes</taxon>
        <taxon>Streptosporangiales</taxon>
        <taxon>Streptosporangiaceae</taxon>
        <taxon>Planotetraspora</taxon>
    </lineage>
</organism>
<feature type="coiled-coil region" evidence="1">
    <location>
        <begin position="63"/>
        <end position="97"/>
    </location>
</feature>
<keyword evidence="3" id="KW-1185">Reference proteome</keyword>
<proteinExistence type="predicted"/>
<dbReference type="AlphaFoldDB" id="A0A8J3U9W5"/>
<keyword evidence="1" id="KW-0175">Coiled coil</keyword>
<protein>
    <submittedName>
        <fullName evidence="2">Uncharacterized protein</fullName>
    </submittedName>
</protein>
<evidence type="ECO:0000256" key="1">
    <source>
        <dbReference type="SAM" id="Coils"/>
    </source>
</evidence>